<accession>A0A8J5K7U7</accession>
<feature type="non-terminal residue" evidence="1">
    <location>
        <position position="1"/>
    </location>
</feature>
<dbReference type="EMBL" id="JAHLQT010022531">
    <property type="protein sequence ID" value="KAG7166434.1"/>
    <property type="molecule type" value="Genomic_DNA"/>
</dbReference>
<evidence type="ECO:0000313" key="2">
    <source>
        <dbReference type="Proteomes" id="UP000747542"/>
    </source>
</evidence>
<protein>
    <submittedName>
        <fullName evidence="1">Putative Nuclear pore membrane glycoprotein 210-like 4</fullName>
    </submittedName>
</protein>
<sequence length="151" mass="16902">TTASICTVDTDVVVLAVTLANRLNIDAHWVSFKAGKNMRYDSVSFSAGKGKKTAWEVWMSYYAVTATFGALGATPKHKEYRQHTMRAVYQAGYCWAQAMIAESEFPSPDKWGWVKNDEDEWDVCWTTLPEASADCRELLRCGCKRGAEDTA</sequence>
<name>A0A8J5K7U7_HOMAM</name>
<feature type="non-terminal residue" evidence="1">
    <location>
        <position position="151"/>
    </location>
</feature>
<organism evidence="1 2">
    <name type="scientific">Homarus americanus</name>
    <name type="common">American lobster</name>
    <dbReference type="NCBI Taxonomy" id="6706"/>
    <lineage>
        <taxon>Eukaryota</taxon>
        <taxon>Metazoa</taxon>
        <taxon>Ecdysozoa</taxon>
        <taxon>Arthropoda</taxon>
        <taxon>Crustacea</taxon>
        <taxon>Multicrustacea</taxon>
        <taxon>Malacostraca</taxon>
        <taxon>Eumalacostraca</taxon>
        <taxon>Eucarida</taxon>
        <taxon>Decapoda</taxon>
        <taxon>Pleocyemata</taxon>
        <taxon>Astacidea</taxon>
        <taxon>Nephropoidea</taxon>
        <taxon>Nephropidae</taxon>
        <taxon>Homarus</taxon>
    </lineage>
</organism>
<dbReference type="AlphaFoldDB" id="A0A8J5K7U7"/>
<comment type="caution">
    <text evidence="1">The sequence shown here is derived from an EMBL/GenBank/DDBJ whole genome shotgun (WGS) entry which is preliminary data.</text>
</comment>
<keyword evidence="2" id="KW-1185">Reference proteome</keyword>
<gene>
    <name evidence="1" type="primary">Nup210-L4</name>
    <name evidence="1" type="ORF">Hamer_G005534</name>
</gene>
<evidence type="ECO:0000313" key="1">
    <source>
        <dbReference type="EMBL" id="KAG7166434.1"/>
    </source>
</evidence>
<dbReference type="Proteomes" id="UP000747542">
    <property type="component" value="Unassembled WGS sequence"/>
</dbReference>
<proteinExistence type="predicted"/>
<reference evidence="1" key="1">
    <citation type="journal article" date="2021" name="Sci. Adv.">
        <title>The American lobster genome reveals insights on longevity, neural, and immune adaptations.</title>
        <authorList>
            <person name="Polinski J.M."/>
            <person name="Zimin A.V."/>
            <person name="Clark K.F."/>
            <person name="Kohn A.B."/>
            <person name="Sadowski N."/>
            <person name="Timp W."/>
            <person name="Ptitsyn A."/>
            <person name="Khanna P."/>
            <person name="Romanova D.Y."/>
            <person name="Williams P."/>
            <person name="Greenwood S.J."/>
            <person name="Moroz L.L."/>
            <person name="Walt D.R."/>
            <person name="Bodnar A.G."/>
        </authorList>
    </citation>
    <scope>NUCLEOTIDE SEQUENCE</scope>
    <source>
        <strain evidence="1">GMGI-L3</strain>
    </source>
</reference>